<dbReference type="RefSeq" id="WP_058356725.1">
    <property type="nucleotide sequence ID" value="NZ_CABKVG010000009.1"/>
</dbReference>
<comment type="similarity">
    <text evidence="1">Belongs to the methyltransferase superfamily. L-isoaspartyl/D-aspartyl protein methyltransferase family.</text>
</comment>
<dbReference type="InterPro" id="IPR029063">
    <property type="entry name" value="SAM-dependent_MTases_sf"/>
</dbReference>
<dbReference type="InterPro" id="IPR000682">
    <property type="entry name" value="PCMT"/>
</dbReference>
<name>A0ABY4DWE7_9NEIS</name>
<protein>
    <recommendedName>
        <fullName evidence="2">Protein-L-isoaspartate O-methyltransferase</fullName>
    </recommendedName>
    <alternativeName>
        <fullName evidence="3">Protein L-isoaspartyl methyltransferase</fullName>
    </alternativeName>
</protein>
<reference evidence="4 5" key="1">
    <citation type="journal article" date="2022" name="Res Sq">
        <title>Evolution of multicellular longitudinally dividing oral cavity symbionts (Neisseriaceae).</title>
        <authorList>
            <person name="Nyongesa S."/>
            <person name="Weber P."/>
            <person name="Bernet E."/>
            <person name="Pullido F."/>
            <person name="Nieckarz M."/>
            <person name="Delaby M."/>
            <person name="Nieves C."/>
            <person name="Viehboeck T."/>
            <person name="Krause N."/>
            <person name="Rivera-Millot A."/>
            <person name="Nakamura A."/>
            <person name="Vischer N."/>
            <person name="VanNieuwenhze M."/>
            <person name="Brun Y."/>
            <person name="Cava F."/>
            <person name="Bulgheresi S."/>
            <person name="Veyrier F."/>
        </authorList>
    </citation>
    <scope>NUCLEOTIDE SEQUENCE [LARGE SCALE GENOMIC DNA]</scope>
    <source>
        <strain evidence="4 5">SN4</strain>
    </source>
</reference>
<evidence type="ECO:0000256" key="2">
    <source>
        <dbReference type="ARBA" id="ARBA00013346"/>
    </source>
</evidence>
<dbReference type="PANTHER" id="PTHR11579:SF18">
    <property type="entry name" value="PROTEIN-L-ISOASPARTATE O-METHYLTRANSFERASE"/>
    <property type="match status" value="1"/>
</dbReference>
<evidence type="ECO:0000256" key="1">
    <source>
        <dbReference type="ARBA" id="ARBA00005369"/>
    </source>
</evidence>
<evidence type="ECO:0000256" key="3">
    <source>
        <dbReference type="ARBA" id="ARBA00030757"/>
    </source>
</evidence>
<keyword evidence="5" id="KW-1185">Reference proteome</keyword>
<sequence>MDFAQARHNMVEQQIRPWDVLEFELLDVLSEIPREYFVLPEHQAVAYADQALPLANGHAMPEPRIVAKMIQALEIKKTDRILEIGTGSGYATALLSRLGQSVLSLDLDAEQQARAQAALAKVGSTNVQLSVANGLKALANIGTFDVIYVGGGVADVPAELLHTLNEGGRLVVVLGQKRLMHATLITRKGNEYPRKMLFETSVPALVEEQQLQKAEFEF</sequence>
<evidence type="ECO:0000313" key="4">
    <source>
        <dbReference type="EMBL" id="UOO87835.1"/>
    </source>
</evidence>
<evidence type="ECO:0000313" key="5">
    <source>
        <dbReference type="Proteomes" id="UP000832011"/>
    </source>
</evidence>
<dbReference type="Gene3D" id="3.40.50.150">
    <property type="entry name" value="Vaccinia Virus protein VP39"/>
    <property type="match status" value="1"/>
</dbReference>
<accession>A0ABY4DWE7</accession>
<gene>
    <name evidence="4" type="ORF">LVJ82_10050</name>
</gene>
<dbReference type="CDD" id="cd02440">
    <property type="entry name" value="AdoMet_MTases"/>
    <property type="match status" value="1"/>
</dbReference>
<dbReference type="Proteomes" id="UP000832011">
    <property type="component" value="Chromosome"/>
</dbReference>
<dbReference type="PANTHER" id="PTHR11579">
    <property type="entry name" value="PROTEIN-L-ISOASPARTATE O-METHYLTRANSFERASE"/>
    <property type="match status" value="1"/>
</dbReference>
<dbReference type="SUPFAM" id="SSF53335">
    <property type="entry name" value="S-adenosyl-L-methionine-dependent methyltransferases"/>
    <property type="match status" value="1"/>
</dbReference>
<dbReference type="Pfam" id="PF01135">
    <property type="entry name" value="PCMT"/>
    <property type="match status" value="1"/>
</dbReference>
<dbReference type="EMBL" id="CP091511">
    <property type="protein sequence ID" value="UOO87835.1"/>
    <property type="molecule type" value="Genomic_DNA"/>
</dbReference>
<proteinExistence type="inferred from homology"/>
<organism evidence="4 5">
    <name type="scientific">Vitreoscilla massiliensis</name>
    <dbReference type="NCBI Taxonomy" id="1689272"/>
    <lineage>
        <taxon>Bacteria</taxon>
        <taxon>Pseudomonadati</taxon>
        <taxon>Pseudomonadota</taxon>
        <taxon>Betaproteobacteria</taxon>
        <taxon>Neisseriales</taxon>
        <taxon>Neisseriaceae</taxon>
        <taxon>Vitreoscilla</taxon>
    </lineage>
</organism>